<name>A0A835ILL5_9MAGN</name>
<reference evidence="1 2" key="1">
    <citation type="submission" date="2020-10" db="EMBL/GenBank/DDBJ databases">
        <title>The Coptis chinensis genome and diversification of protoberbering-type alkaloids.</title>
        <authorList>
            <person name="Wang B."/>
            <person name="Shu S."/>
            <person name="Song C."/>
            <person name="Liu Y."/>
        </authorList>
    </citation>
    <scope>NUCLEOTIDE SEQUENCE [LARGE SCALE GENOMIC DNA]</scope>
    <source>
        <strain evidence="1">HL-2020</strain>
        <tissue evidence="1">Leaf</tissue>
    </source>
</reference>
<organism evidence="1 2">
    <name type="scientific">Coptis chinensis</name>
    <dbReference type="NCBI Taxonomy" id="261450"/>
    <lineage>
        <taxon>Eukaryota</taxon>
        <taxon>Viridiplantae</taxon>
        <taxon>Streptophyta</taxon>
        <taxon>Embryophyta</taxon>
        <taxon>Tracheophyta</taxon>
        <taxon>Spermatophyta</taxon>
        <taxon>Magnoliopsida</taxon>
        <taxon>Ranunculales</taxon>
        <taxon>Ranunculaceae</taxon>
        <taxon>Coptidoideae</taxon>
        <taxon>Coptis</taxon>
    </lineage>
</organism>
<keyword evidence="2" id="KW-1185">Reference proteome</keyword>
<feature type="non-terminal residue" evidence="1">
    <location>
        <position position="68"/>
    </location>
</feature>
<comment type="caution">
    <text evidence="1">The sequence shown here is derived from an EMBL/GenBank/DDBJ whole genome shotgun (WGS) entry which is preliminary data.</text>
</comment>
<protein>
    <submittedName>
        <fullName evidence="1">Uncharacterized protein</fullName>
    </submittedName>
</protein>
<accession>A0A835ILL5</accession>
<dbReference type="Proteomes" id="UP000631114">
    <property type="component" value="Unassembled WGS sequence"/>
</dbReference>
<dbReference type="EMBL" id="JADFTS010000002">
    <property type="protein sequence ID" value="KAF9618512.1"/>
    <property type="molecule type" value="Genomic_DNA"/>
</dbReference>
<proteinExistence type="predicted"/>
<gene>
    <name evidence="1" type="ORF">IFM89_001913</name>
</gene>
<sequence length="68" mass="8078">MKQQLCLLSLVNLTIWSLLLILLKEEILQGLKTLRNTRKLSSLLQNLHRESFELLTRLQSFSTHFFQH</sequence>
<dbReference type="AlphaFoldDB" id="A0A835ILL5"/>
<evidence type="ECO:0000313" key="2">
    <source>
        <dbReference type="Proteomes" id="UP000631114"/>
    </source>
</evidence>
<evidence type="ECO:0000313" key="1">
    <source>
        <dbReference type="EMBL" id="KAF9618512.1"/>
    </source>
</evidence>